<feature type="compositionally biased region" description="Polar residues" evidence="1">
    <location>
        <begin position="404"/>
        <end position="418"/>
    </location>
</feature>
<dbReference type="AlphaFoldDB" id="A0AAD9SSF1"/>
<feature type="transmembrane region" description="Helical" evidence="2">
    <location>
        <begin position="49"/>
        <end position="71"/>
    </location>
</feature>
<keyword evidence="2" id="KW-0812">Transmembrane</keyword>
<gene>
    <name evidence="3" type="ORF">N8I77_001908</name>
</gene>
<comment type="caution">
    <text evidence="3">The sequence shown here is derived from an EMBL/GenBank/DDBJ whole genome shotgun (WGS) entry which is preliminary data.</text>
</comment>
<feature type="compositionally biased region" description="Polar residues" evidence="1">
    <location>
        <begin position="453"/>
        <end position="464"/>
    </location>
</feature>
<keyword evidence="4" id="KW-1185">Reference proteome</keyword>
<keyword evidence="2" id="KW-1133">Transmembrane helix</keyword>
<reference evidence="3" key="1">
    <citation type="submission" date="2023-06" db="EMBL/GenBank/DDBJ databases">
        <authorList>
            <person name="Noh H."/>
        </authorList>
    </citation>
    <scope>NUCLEOTIDE SEQUENCE</scope>
    <source>
        <strain evidence="3">DUCC20226</strain>
    </source>
</reference>
<feature type="transmembrane region" description="Helical" evidence="2">
    <location>
        <begin position="167"/>
        <end position="184"/>
    </location>
</feature>
<name>A0AAD9SSF1_PHOAM</name>
<feature type="compositionally biased region" description="Basic and acidic residues" evidence="1">
    <location>
        <begin position="419"/>
        <end position="429"/>
    </location>
</feature>
<evidence type="ECO:0000313" key="3">
    <source>
        <dbReference type="EMBL" id="KAK2615132.1"/>
    </source>
</evidence>
<evidence type="ECO:0000256" key="2">
    <source>
        <dbReference type="SAM" id="Phobius"/>
    </source>
</evidence>
<protein>
    <submittedName>
        <fullName evidence="3">Uncharacterized protein</fullName>
    </submittedName>
</protein>
<dbReference type="Proteomes" id="UP001265746">
    <property type="component" value="Unassembled WGS sequence"/>
</dbReference>
<evidence type="ECO:0000256" key="1">
    <source>
        <dbReference type="SAM" id="MobiDB-lite"/>
    </source>
</evidence>
<organism evidence="3 4">
    <name type="scientific">Phomopsis amygdali</name>
    <name type="common">Fusicoccum amygdali</name>
    <dbReference type="NCBI Taxonomy" id="1214568"/>
    <lineage>
        <taxon>Eukaryota</taxon>
        <taxon>Fungi</taxon>
        <taxon>Dikarya</taxon>
        <taxon>Ascomycota</taxon>
        <taxon>Pezizomycotina</taxon>
        <taxon>Sordariomycetes</taxon>
        <taxon>Sordariomycetidae</taxon>
        <taxon>Diaporthales</taxon>
        <taxon>Diaporthaceae</taxon>
        <taxon>Diaporthe</taxon>
    </lineage>
</organism>
<feature type="region of interest" description="Disordered" evidence="1">
    <location>
        <begin position="404"/>
        <end position="433"/>
    </location>
</feature>
<evidence type="ECO:0000313" key="4">
    <source>
        <dbReference type="Proteomes" id="UP001265746"/>
    </source>
</evidence>
<dbReference type="PANTHER" id="PTHR37577:SF1">
    <property type="entry name" value="INTEGRAL MEMBRANE PROTEIN"/>
    <property type="match status" value="1"/>
</dbReference>
<proteinExistence type="predicted"/>
<dbReference type="InterPro" id="IPR053018">
    <property type="entry name" value="Elsinochrome_Biosynth-Asso"/>
</dbReference>
<accession>A0AAD9SSF1</accession>
<keyword evidence="2" id="KW-0472">Membrane</keyword>
<sequence>MGSYVSVLRCESHYGLYITCDGNFNATKENNTLFAGDYPKGAVPGDPDVAGVGIISVFISVTSFALALSFIDVVWRMWKLRHNLPSTSTRQQFSLTEICETLVLSCSDQQVFTGGAFAISLRYWNGCSVTAYHYNVIANMLLLTCATHLLSLSIVRNYWRNLWQSTLRVILIFGIVLVTGLILSNQDAGSQAKFPTAIPPLTQTNDGSLFLPAACYQENGHLSKTLQESLNNLPALKSALFQSSPGNHIQGWNFYLVMLLWYLFALLVTYVRRFYHIFRKYGIWIAIGRAFIALCCSSWDFELEDEKSHKRHEKFFKWLHTIYMLFGVALGSVTAIISADFIMKLRSWVRHSGWLKSDSTSLGPEDNATSFGQEVPILLTLLTVFTAAQTVNELWDKRHRKQALNTAQPPNTMTSPNDSQDKPPGKPDLESADFNGTGLVHQYLWETDRRPRTFSQPSEDQSQMARPIRSPGTATANAVPPNYNHGSSSQTT</sequence>
<feature type="region of interest" description="Disordered" evidence="1">
    <location>
        <begin position="445"/>
        <end position="492"/>
    </location>
</feature>
<feature type="transmembrane region" description="Helical" evidence="2">
    <location>
        <begin position="252"/>
        <end position="271"/>
    </location>
</feature>
<dbReference type="EMBL" id="JAUJFL010000001">
    <property type="protein sequence ID" value="KAK2615132.1"/>
    <property type="molecule type" value="Genomic_DNA"/>
</dbReference>
<dbReference type="PANTHER" id="PTHR37577">
    <property type="entry name" value="INTEGRAL MEMBRANE PROTEIN"/>
    <property type="match status" value="1"/>
</dbReference>
<feature type="transmembrane region" description="Helical" evidence="2">
    <location>
        <begin position="321"/>
        <end position="342"/>
    </location>
</feature>